<feature type="domain" description="EAL" evidence="2">
    <location>
        <begin position="559"/>
        <end position="811"/>
    </location>
</feature>
<protein>
    <submittedName>
        <fullName evidence="4">Bifunctional diguanylate cyclase/phosphodiesterase</fullName>
    </submittedName>
</protein>
<reference evidence="4 5" key="1">
    <citation type="submission" date="2020-03" db="EMBL/GenBank/DDBJ databases">
        <title>WGS of the type strain of Planosporangium spp.</title>
        <authorList>
            <person name="Thawai C."/>
        </authorList>
    </citation>
    <scope>NUCLEOTIDE SEQUENCE [LARGE SCALE GENOMIC DNA]</scope>
    <source>
        <strain evidence="4 5">TBRC 5610</strain>
    </source>
</reference>
<evidence type="ECO:0000313" key="5">
    <source>
        <dbReference type="Proteomes" id="UP000722989"/>
    </source>
</evidence>
<feature type="transmembrane region" description="Helical" evidence="1">
    <location>
        <begin position="130"/>
        <end position="147"/>
    </location>
</feature>
<dbReference type="SUPFAM" id="SSF55073">
    <property type="entry name" value="Nucleotide cyclase"/>
    <property type="match status" value="1"/>
</dbReference>
<evidence type="ECO:0000256" key="1">
    <source>
        <dbReference type="SAM" id="Phobius"/>
    </source>
</evidence>
<organism evidence="4 5">
    <name type="scientific">Planosporangium thailandense</name>
    <dbReference type="NCBI Taxonomy" id="765197"/>
    <lineage>
        <taxon>Bacteria</taxon>
        <taxon>Bacillati</taxon>
        <taxon>Actinomycetota</taxon>
        <taxon>Actinomycetes</taxon>
        <taxon>Micromonosporales</taxon>
        <taxon>Micromonosporaceae</taxon>
        <taxon>Planosporangium</taxon>
    </lineage>
</organism>
<dbReference type="Proteomes" id="UP000722989">
    <property type="component" value="Unassembled WGS sequence"/>
</dbReference>
<evidence type="ECO:0000259" key="2">
    <source>
        <dbReference type="PROSITE" id="PS50883"/>
    </source>
</evidence>
<dbReference type="InterPro" id="IPR035919">
    <property type="entry name" value="EAL_sf"/>
</dbReference>
<dbReference type="Pfam" id="PF00563">
    <property type="entry name" value="EAL"/>
    <property type="match status" value="1"/>
</dbReference>
<keyword evidence="1" id="KW-0472">Membrane</keyword>
<accession>A0ABX0XS84</accession>
<feature type="transmembrane region" description="Helical" evidence="1">
    <location>
        <begin position="21"/>
        <end position="40"/>
    </location>
</feature>
<dbReference type="PANTHER" id="PTHR33121:SF70">
    <property type="entry name" value="SIGNALING PROTEIN YKOW"/>
    <property type="match status" value="1"/>
</dbReference>
<feature type="transmembrane region" description="Helical" evidence="1">
    <location>
        <begin position="85"/>
        <end position="109"/>
    </location>
</feature>
<dbReference type="RefSeq" id="WP_167923748.1">
    <property type="nucleotide sequence ID" value="NZ_JAATVY010000002.1"/>
</dbReference>
<keyword evidence="1" id="KW-0812">Transmembrane</keyword>
<dbReference type="EMBL" id="JAATVY010000002">
    <property type="protein sequence ID" value="NJC68865.1"/>
    <property type="molecule type" value="Genomic_DNA"/>
</dbReference>
<dbReference type="CDD" id="cd01949">
    <property type="entry name" value="GGDEF"/>
    <property type="match status" value="1"/>
</dbReference>
<keyword evidence="1" id="KW-1133">Transmembrane helix</keyword>
<feature type="transmembrane region" description="Helical" evidence="1">
    <location>
        <begin position="209"/>
        <end position="236"/>
    </location>
</feature>
<dbReference type="InterPro" id="IPR001633">
    <property type="entry name" value="EAL_dom"/>
</dbReference>
<feature type="transmembrane region" description="Helical" evidence="1">
    <location>
        <begin position="167"/>
        <end position="188"/>
    </location>
</feature>
<dbReference type="InterPro" id="IPR029787">
    <property type="entry name" value="Nucleotide_cyclase"/>
</dbReference>
<dbReference type="PROSITE" id="PS50883">
    <property type="entry name" value="EAL"/>
    <property type="match status" value="1"/>
</dbReference>
<dbReference type="SMART" id="SM00052">
    <property type="entry name" value="EAL"/>
    <property type="match status" value="1"/>
</dbReference>
<dbReference type="SUPFAM" id="SSF141868">
    <property type="entry name" value="EAL domain-like"/>
    <property type="match status" value="1"/>
</dbReference>
<feature type="domain" description="GGDEF" evidence="3">
    <location>
        <begin position="419"/>
        <end position="551"/>
    </location>
</feature>
<dbReference type="Gene3D" id="3.30.70.270">
    <property type="match status" value="1"/>
</dbReference>
<dbReference type="PANTHER" id="PTHR33121">
    <property type="entry name" value="CYCLIC DI-GMP PHOSPHODIESTERASE PDEF"/>
    <property type="match status" value="1"/>
</dbReference>
<name>A0ABX0XS84_9ACTN</name>
<dbReference type="InterPro" id="IPR043128">
    <property type="entry name" value="Rev_trsase/Diguanyl_cyclase"/>
</dbReference>
<sequence>MQGAKDDDVTTTDDNVTNRRLRLLVGLVVVCGAVAFAAGLTDLAESWHPFEPFRPVVCCLIVATKISGVRIRIRSSNYRMAADSAAVLMASTVASFGWVVVGIAIGVLITNLRARLPLMKLLFNVAKESLAATAACATMVSFGAPAVDPDLLAGDLSHHLFVMPLAALAYAIVDEGLAFPVIALATGTSVRQRFAEHWDVRAIARATELALALGATALVTVDRWLILGLSPLLYALHLSSVSRVRSREERAAWQRLARTTDELNAVDLDGVLHSAARRAAELFSADEVDVEVRDTQLPARMVRGTDEEIVYDGPPESAPPIRGNAIVAPLESHDGDIAIGELRLLFHGEVTLTEREQYTFRTFAAALCTAIRNASAHAETRRLAESHALAAAQDPLTGLANRRRLEQYATEALTGPVRGVTALALLDLNRFKEINDTLGHSAGDKVLVEIARRLEASATPGDLVARFGGDEFAILLTELPAPPVAIPRAQVLLGAIAAPMDLDGMRISIEASAGIAVADGTTDIAELLRRADVAMYQAKKSGQQITRYAATRDTADVGSLVLGGDLARALAEEEFVVEFQPIVDLGTAEVIAAEALARWSHPDHGDLPPARFLDAIERSTQLGAFADSVLNQALAAAVAWRAAGYAIPVAVNVSPRSLLDPRFSESITASLHRHGLPPDALVIEVTESLMLSQLEVVDEVLDALRAAGIVLALDDFGTGYSSLSTLARVPVQELKIDRDFVAGMDSPAEAAVVRSTVELGRSLQVMVVAEGVESEDHRRRLFELGCPAGQGYLFARAMPLPALLAALDRGFGGRPGRLAAPLHEAGEVVRIPKRARNGSQWLDRSS</sequence>
<evidence type="ECO:0000259" key="3">
    <source>
        <dbReference type="PROSITE" id="PS50887"/>
    </source>
</evidence>
<dbReference type="Gene3D" id="3.20.20.450">
    <property type="entry name" value="EAL domain"/>
    <property type="match status" value="1"/>
</dbReference>
<dbReference type="SMART" id="SM00267">
    <property type="entry name" value="GGDEF"/>
    <property type="match status" value="1"/>
</dbReference>
<comment type="caution">
    <text evidence="4">The sequence shown here is derived from an EMBL/GenBank/DDBJ whole genome shotgun (WGS) entry which is preliminary data.</text>
</comment>
<evidence type="ECO:0000313" key="4">
    <source>
        <dbReference type="EMBL" id="NJC68865.1"/>
    </source>
</evidence>
<dbReference type="Pfam" id="PF00990">
    <property type="entry name" value="GGDEF"/>
    <property type="match status" value="1"/>
</dbReference>
<dbReference type="SUPFAM" id="SSF55781">
    <property type="entry name" value="GAF domain-like"/>
    <property type="match status" value="1"/>
</dbReference>
<dbReference type="InterPro" id="IPR000160">
    <property type="entry name" value="GGDEF_dom"/>
</dbReference>
<dbReference type="PROSITE" id="PS50887">
    <property type="entry name" value="GGDEF"/>
    <property type="match status" value="1"/>
</dbReference>
<dbReference type="InterPro" id="IPR050706">
    <property type="entry name" value="Cyclic-di-GMP_PDE-like"/>
</dbReference>
<gene>
    <name evidence="4" type="ORF">HC031_03865</name>
</gene>
<dbReference type="NCBIfam" id="TIGR00254">
    <property type="entry name" value="GGDEF"/>
    <property type="match status" value="1"/>
</dbReference>
<dbReference type="CDD" id="cd01948">
    <property type="entry name" value="EAL"/>
    <property type="match status" value="1"/>
</dbReference>
<keyword evidence="5" id="KW-1185">Reference proteome</keyword>
<proteinExistence type="predicted"/>